<organism evidence="2 3">
    <name type="scientific">Vibrio agarilyticus</name>
    <dbReference type="NCBI Taxonomy" id="2726741"/>
    <lineage>
        <taxon>Bacteria</taxon>
        <taxon>Pseudomonadati</taxon>
        <taxon>Pseudomonadota</taxon>
        <taxon>Gammaproteobacteria</taxon>
        <taxon>Vibrionales</taxon>
        <taxon>Vibrionaceae</taxon>
        <taxon>Vibrio</taxon>
    </lineage>
</organism>
<proteinExistence type="predicted"/>
<dbReference type="InterPro" id="IPR024409">
    <property type="entry name" value="DUF3833"/>
</dbReference>
<dbReference type="Proteomes" id="UP000535589">
    <property type="component" value="Unassembled WGS sequence"/>
</dbReference>
<evidence type="ECO:0000313" key="3">
    <source>
        <dbReference type="Proteomes" id="UP000535589"/>
    </source>
</evidence>
<name>A0A7X8YF44_9VIBR</name>
<sequence>MYTVKRVIFAVVALVSLNFSLLGCSSDLDSYRDQIPEFDLFGYFQGTTYAWGMVQDFQGNQTRRFEVVIEGQVNNGQLVLVEDFVFADGEMSQRIWTISRVGPGEYRGQADDVIGVAVGREVGNALNWRYDMFLEREGGSTVEVHFNDWMYRQDENHVFNLADIKKFGITVGTVTLFFQKPQ</sequence>
<feature type="chain" id="PRO_5031134451" evidence="1">
    <location>
        <begin position="26"/>
        <end position="182"/>
    </location>
</feature>
<dbReference type="RefSeq" id="WP_168834555.1">
    <property type="nucleotide sequence ID" value="NZ_JABAIK010000001.1"/>
</dbReference>
<feature type="signal peptide" evidence="1">
    <location>
        <begin position="1"/>
        <end position="25"/>
    </location>
</feature>
<evidence type="ECO:0000256" key="1">
    <source>
        <dbReference type="SAM" id="SignalP"/>
    </source>
</evidence>
<evidence type="ECO:0000313" key="2">
    <source>
        <dbReference type="EMBL" id="NLS11453.1"/>
    </source>
</evidence>
<keyword evidence="3" id="KW-1185">Reference proteome</keyword>
<gene>
    <name evidence="2" type="ORF">HGP28_00945</name>
</gene>
<dbReference type="Pfam" id="PF12915">
    <property type="entry name" value="DUF3833"/>
    <property type="match status" value="1"/>
</dbReference>
<dbReference type="AlphaFoldDB" id="A0A7X8YF44"/>
<accession>A0A7X8YF44</accession>
<dbReference type="EMBL" id="JABAIK010000001">
    <property type="protein sequence ID" value="NLS11453.1"/>
    <property type="molecule type" value="Genomic_DNA"/>
</dbReference>
<protein>
    <submittedName>
        <fullName evidence="2">DUF3833 domain-containing protein</fullName>
    </submittedName>
</protein>
<comment type="caution">
    <text evidence="2">The sequence shown here is derived from an EMBL/GenBank/DDBJ whole genome shotgun (WGS) entry which is preliminary data.</text>
</comment>
<dbReference type="PROSITE" id="PS51257">
    <property type="entry name" value="PROKAR_LIPOPROTEIN"/>
    <property type="match status" value="1"/>
</dbReference>
<reference evidence="2 3" key="1">
    <citation type="submission" date="2020-04" db="EMBL/GenBank/DDBJ databases">
        <title>Vibrio sp. SM6, a novel species isolated from seawater.</title>
        <authorList>
            <person name="Wang X."/>
        </authorList>
    </citation>
    <scope>NUCLEOTIDE SEQUENCE [LARGE SCALE GENOMIC DNA]</scope>
    <source>
        <strain evidence="2 3">SM6</strain>
    </source>
</reference>
<keyword evidence="1" id="KW-0732">Signal</keyword>